<keyword evidence="7" id="KW-0805">Transcription regulation</keyword>
<evidence type="ECO:0000256" key="2">
    <source>
        <dbReference type="ARBA" id="ARBA00004496"/>
    </source>
</evidence>
<sequence length="400" mass="46181">MFHNTSLKMNDSNLSEYEKTINRNIMSMREQLHDLVESVEKNVAVLTADKKRKRTAEQPKPERSVTPKLRNYERPTLVRRSARHLKNKETPNYNEESDNEGETNRLIRGSLCIKFPWFKSNGSKKQVDEYYNALPNNGDEDEIYEQWYNYDEPRSKKRRGRNTKVETPRLSVSQVTDEMLENIEYNSSNKKYSDKGTTCHQCRQKTLDQKSYCRYKGCRGVRGMFCGFCLGKRYGENVADVLKNPKWACPPCRGICNCSICRRREGRDPTGQLAQFASSRGFKSVRHLLITTEGENTENNSNSESENGFVDDEDDKNDKDNEDDEDDKDNDDYEDDEDDKDNDDYEDNEMSMVIDKNDLNGANEGQNVIADELAGSSNADIPKSSEGILDAIYKELFPFH</sequence>
<feature type="region of interest" description="Disordered" evidence="10">
    <location>
        <begin position="79"/>
        <end position="102"/>
    </location>
</feature>
<dbReference type="GO" id="GO:0006355">
    <property type="term" value="P:regulation of DNA-templated transcription"/>
    <property type="evidence" value="ECO:0007669"/>
    <property type="project" value="InterPro"/>
</dbReference>
<keyword evidence="4" id="KW-1017">Isopeptide bond</keyword>
<dbReference type="PANTHER" id="PTHR31169:SF8">
    <property type="entry name" value="ZINC-FINGER DOMAIN OF MONOAMINE-OXIDASE A REPRESSOR R1 PROTEIN"/>
    <property type="match status" value="1"/>
</dbReference>
<proteinExistence type="predicted"/>
<dbReference type="InterPro" id="IPR018866">
    <property type="entry name" value="Znf-4CXXC_R1"/>
</dbReference>
<keyword evidence="12" id="KW-0479">Metal-binding</keyword>
<evidence type="ECO:0000256" key="9">
    <source>
        <dbReference type="ARBA" id="ARBA00023242"/>
    </source>
</evidence>
<dbReference type="InterPro" id="IPR040221">
    <property type="entry name" value="CDCA7/CDA7L"/>
</dbReference>
<dbReference type="Pfam" id="PF10497">
    <property type="entry name" value="zf-4CXXC_R1"/>
    <property type="match status" value="1"/>
</dbReference>
<evidence type="ECO:0000256" key="4">
    <source>
        <dbReference type="ARBA" id="ARBA00022499"/>
    </source>
</evidence>
<evidence type="ECO:0000256" key="1">
    <source>
        <dbReference type="ARBA" id="ARBA00004123"/>
    </source>
</evidence>
<dbReference type="Proteomes" id="UP000325440">
    <property type="component" value="Unassembled WGS sequence"/>
</dbReference>
<keyword evidence="13" id="KW-1185">Reference proteome</keyword>
<feature type="domain" description="Zinc-finger" evidence="11">
    <location>
        <begin position="193"/>
        <end position="289"/>
    </location>
</feature>
<evidence type="ECO:0000256" key="5">
    <source>
        <dbReference type="ARBA" id="ARBA00022553"/>
    </source>
</evidence>
<feature type="compositionally biased region" description="Low complexity" evidence="10">
    <location>
        <begin position="291"/>
        <end position="308"/>
    </location>
</feature>
<evidence type="ECO:0000256" key="10">
    <source>
        <dbReference type="SAM" id="MobiDB-lite"/>
    </source>
</evidence>
<evidence type="ECO:0000256" key="6">
    <source>
        <dbReference type="ARBA" id="ARBA00022843"/>
    </source>
</evidence>
<evidence type="ECO:0000259" key="11">
    <source>
        <dbReference type="Pfam" id="PF10497"/>
    </source>
</evidence>
<keyword evidence="12" id="KW-0863">Zinc-finger</keyword>
<evidence type="ECO:0000313" key="12">
    <source>
        <dbReference type="EMBL" id="VVC44142.1"/>
    </source>
</evidence>
<reference evidence="12 13" key="1">
    <citation type="submission" date="2019-08" db="EMBL/GenBank/DDBJ databases">
        <authorList>
            <person name="Alioto T."/>
            <person name="Alioto T."/>
            <person name="Gomez Garrido J."/>
        </authorList>
    </citation>
    <scope>NUCLEOTIDE SEQUENCE [LARGE SCALE GENOMIC DNA]</scope>
</reference>
<dbReference type="OrthoDB" id="298344at2759"/>
<dbReference type="GO" id="GO:0008270">
    <property type="term" value="F:zinc ion binding"/>
    <property type="evidence" value="ECO:0007669"/>
    <property type="project" value="UniProtKB-KW"/>
</dbReference>
<evidence type="ECO:0000256" key="8">
    <source>
        <dbReference type="ARBA" id="ARBA00023163"/>
    </source>
</evidence>
<gene>
    <name evidence="12" type="ORF">CINCED_3A021669</name>
</gene>
<accession>A0A5E4NLQ0</accession>
<evidence type="ECO:0000256" key="7">
    <source>
        <dbReference type="ARBA" id="ARBA00023015"/>
    </source>
</evidence>
<feature type="region of interest" description="Disordered" evidence="10">
    <location>
        <begin position="291"/>
        <end position="363"/>
    </location>
</feature>
<keyword evidence="5" id="KW-0597">Phosphoprotein</keyword>
<keyword evidence="6" id="KW-0832">Ubl conjugation</keyword>
<keyword evidence="8" id="KW-0804">Transcription</keyword>
<keyword evidence="3" id="KW-0963">Cytoplasm</keyword>
<keyword evidence="12" id="KW-0862">Zinc</keyword>
<feature type="compositionally biased region" description="Acidic residues" evidence="10">
    <location>
        <begin position="309"/>
        <end position="349"/>
    </location>
</feature>
<evidence type="ECO:0000313" key="13">
    <source>
        <dbReference type="Proteomes" id="UP000325440"/>
    </source>
</evidence>
<organism evidence="12 13">
    <name type="scientific">Cinara cedri</name>
    <dbReference type="NCBI Taxonomy" id="506608"/>
    <lineage>
        <taxon>Eukaryota</taxon>
        <taxon>Metazoa</taxon>
        <taxon>Ecdysozoa</taxon>
        <taxon>Arthropoda</taxon>
        <taxon>Hexapoda</taxon>
        <taxon>Insecta</taxon>
        <taxon>Pterygota</taxon>
        <taxon>Neoptera</taxon>
        <taxon>Paraneoptera</taxon>
        <taxon>Hemiptera</taxon>
        <taxon>Sternorrhyncha</taxon>
        <taxon>Aphidomorpha</taxon>
        <taxon>Aphidoidea</taxon>
        <taxon>Aphididae</taxon>
        <taxon>Lachninae</taxon>
        <taxon>Cinara</taxon>
    </lineage>
</organism>
<dbReference type="GO" id="GO:0005634">
    <property type="term" value="C:nucleus"/>
    <property type="evidence" value="ECO:0007669"/>
    <property type="project" value="UniProtKB-SubCell"/>
</dbReference>
<keyword evidence="9" id="KW-0539">Nucleus</keyword>
<protein>
    <submittedName>
        <fullName evidence="12">Zinc-finger domain of monoamine-oxidase A repressor R1</fullName>
    </submittedName>
</protein>
<evidence type="ECO:0000256" key="3">
    <source>
        <dbReference type="ARBA" id="ARBA00022490"/>
    </source>
</evidence>
<dbReference type="PANTHER" id="PTHR31169">
    <property type="entry name" value="OS05G0300700 PROTEIN"/>
    <property type="match status" value="1"/>
</dbReference>
<dbReference type="AlphaFoldDB" id="A0A5E4NLQ0"/>
<name>A0A5E4NLQ0_9HEMI</name>
<dbReference type="GO" id="GO:0005737">
    <property type="term" value="C:cytoplasm"/>
    <property type="evidence" value="ECO:0007669"/>
    <property type="project" value="UniProtKB-SubCell"/>
</dbReference>
<comment type="subcellular location">
    <subcellularLocation>
        <location evidence="2">Cytoplasm</location>
    </subcellularLocation>
    <subcellularLocation>
        <location evidence="1">Nucleus</location>
    </subcellularLocation>
</comment>
<dbReference type="EMBL" id="CABPRJ010002376">
    <property type="protein sequence ID" value="VVC44142.1"/>
    <property type="molecule type" value="Genomic_DNA"/>
</dbReference>